<name>A0ABS4A6J3_9BRAD</name>
<evidence type="ECO:0000313" key="2">
    <source>
        <dbReference type="Proteomes" id="UP000669317"/>
    </source>
</evidence>
<gene>
    <name evidence="1" type="ORF">JWS04_34155</name>
</gene>
<dbReference type="Proteomes" id="UP000669317">
    <property type="component" value="Unassembled WGS sequence"/>
</dbReference>
<evidence type="ECO:0000313" key="1">
    <source>
        <dbReference type="EMBL" id="MBP0116021.1"/>
    </source>
</evidence>
<organism evidence="1 2">
    <name type="scientific">Bradyrhizobium vignae</name>
    <dbReference type="NCBI Taxonomy" id="1549949"/>
    <lineage>
        <taxon>Bacteria</taxon>
        <taxon>Pseudomonadati</taxon>
        <taxon>Pseudomonadota</taxon>
        <taxon>Alphaproteobacteria</taxon>
        <taxon>Hyphomicrobiales</taxon>
        <taxon>Nitrobacteraceae</taxon>
        <taxon>Bradyrhizobium</taxon>
    </lineage>
</organism>
<keyword evidence="2" id="KW-1185">Reference proteome</keyword>
<dbReference type="RefSeq" id="WP_129146224.1">
    <property type="nucleotide sequence ID" value="NZ_JAGIKT010000109.1"/>
</dbReference>
<comment type="caution">
    <text evidence="1">The sequence shown here is derived from an EMBL/GenBank/DDBJ whole genome shotgun (WGS) entry which is preliminary data.</text>
</comment>
<sequence length="89" mass="9953">MGTVVHFKPAGRPLLPFEVQEGERVLAEALDRLTKARLWTAVGHLQTALIGADKIRDRLPAGPVKDDFEQKLAALIRDLSQLREQVEQL</sequence>
<proteinExistence type="predicted"/>
<accession>A0ABS4A6J3</accession>
<dbReference type="EMBL" id="JAGIKT010000109">
    <property type="protein sequence ID" value="MBP0116021.1"/>
    <property type="molecule type" value="Genomic_DNA"/>
</dbReference>
<protein>
    <submittedName>
        <fullName evidence="1">Uncharacterized protein</fullName>
    </submittedName>
</protein>
<reference evidence="1 2" key="1">
    <citation type="submission" date="2021-03" db="EMBL/GenBank/DDBJ databases">
        <title>Genome Sequence of Bradyrhizobium vignae strain ISRA400.</title>
        <authorList>
            <person name="Tisa L.S."/>
            <person name="Svistoonoff S."/>
            <person name="Hocher V."/>
            <person name="Fall S."/>
            <person name="Zaiya A."/>
            <person name="Naing D."/>
            <person name="Niang N."/>
            <person name="Diouf A."/>
            <person name="Dasylva M.C."/>
            <person name="Toure O."/>
            <person name="Gueye M."/>
            <person name="Gully D."/>
            <person name="Tisseyre P."/>
            <person name="Simpson S."/>
            <person name="Morris K."/>
            <person name="Thomas W.K."/>
        </authorList>
    </citation>
    <scope>NUCLEOTIDE SEQUENCE [LARGE SCALE GENOMIC DNA]</scope>
    <source>
        <strain evidence="1 2">ISRA400</strain>
    </source>
</reference>